<keyword evidence="7 10" id="KW-0472">Membrane</keyword>
<evidence type="ECO:0000256" key="3">
    <source>
        <dbReference type="ARBA" id="ARBA00022692"/>
    </source>
</evidence>
<keyword evidence="5 10" id="KW-1133">Transmembrane helix</keyword>
<dbReference type="PRINTS" id="PR00245">
    <property type="entry name" value="OLFACTORYR"/>
</dbReference>
<evidence type="ECO:0000256" key="6">
    <source>
        <dbReference type="ARBA" id="ARBA00023040"/>
    </source>
</evidence>
<dbReference type="GO" id="GO:0004930">
    <property type="term" value="F:G protein-coupled receptor activity"/>
    <property type="evidence" value="ECO:0007669"/>
    <property type="project" value="UniProtKB-KW"/>
</dbReference>
<feature type="transmembrane region" description="Helical" evidence="10">
    <location>
        <begin position="12"/>
        <end position="30"/>
    </location>
</feature>
<dbReference type="SUPFAM" id="SSF81321">
    <property type="entry name" value="Family A G protein-coupled receptor-like"/>
    <property type="match status" value="1"/>
</dbReference>
<comment type="caution">
    <text evidence="12">The sequence shown here is derived from an EMBL/GenBank/DDBJ whole genome shotgun (WGS) entry which is preliminary data.</text>
</comment>
<feature type="non-terminal residue" evidence="12">
    <location>
        <position position="1"/>
    </location>
</feature>
<keyword evidence="2" id="KW-1003">Cell membrane</keyword>
<gene>
    <name evidence="12" type="primary">Or14i1_0</name>
    <name evidence="12" type="ORF">ARAGUA_R04506</name>
</gene>
<dbReference type="GO" id="GO:0004984">
    <property type="term" value="F:olfactory receptor activity"/>
    <property type="evidence" value="ECO:0007669"/>
    <property type="project" value="InterPro"/>
</dbReference>
<keyword evidence="9" id="KW-0807">Transducer</keyword>
<evidence type="ECO:0000313" key="13">
    <source>
        <dbReference type="Proteomes" id="UP000567570"/>
    </source>
</evidence>
<evidence type="ECO:0000256" key="2">
    <source>
        <dbReference type="ARBA" id="ARBA00022475"/>
    </source>
</evidence>
<feature type="transmembrane region" description="Helical" evidence="10">
    <location>
        <begin position="106"/>
        <end position="128"/>
    </location>
</feature>
<keyword evidence="4" id="KW-0552">Olfaction</keyword>
<dbReference type="InterPro" id="IPR050516">
    <property type="entry name" value="Olfactory_GPCR"/>
</dbReference>
<evidence type="ECO:0000256" key="5">
    <source>
        <dbReference type="ARBA" id="ARBA00022989"/>
    </source>
</evidence>
<dbReference type="PROSITE" id="PS50262">
    <property type="entry name" value="G_PROTEIN_RECEP_F1_2"/>
    <property type="match status" value="1"/>
</dbReference>
<feature type="non-terminal residue" evidence="12">
    <location>
        <position position="210"/>
    </location>
</feature>
<reference evidence="12 13" key="1">
    <citation type="submission" date="2019-09" db="EMBL/GenBank/DDBJ databases">
        <title>Bird 10,000 Genomes (B10K) Project - Family phase.</title>
        <authorList>
            <person name="Zhang G."/>
        </authorList>
    </citation>
    <scope>NUCLEOTIDE SEQUENCE [LARGE SCALE GENOMIC DNA]</scope>
    <source>
        <strain evidence="12">B10K-DU-002-11</strain>
        <tissue evidence="12">Muscle</tissue>
    </source>
</reference>
<accession>A0A7L1SEY4</accession>
<comment type="subcellular location">
    <subcellularLocation>
        <location evidence="1">Cell membrane</location>
        <topology evidence="1">Multi-pass membrane protein</topology>
    </subcellularLocation>
</comment>
<proteinExistence type="predicted"/>
<keyword evidence="8" id="KW-0675">Receptor</keyword>
<keyword evidence="6" id="KW-0297">G-protein coupled receptor</keyword>
<dbReference type="Proteomes" id="UP000567570">
    <property type="component" value="Unassembled WGS sequence"/>
</dbReference>
<keyword evidence="3 10" id="KW-0812">Transmembrane</keyword>
<dbReference type="InterPro" id="IPR000725">
    <property type="entry name" value="Olfact_rcpt"/>
</dbReference>
<evidence type="ECO:0000256" key="4">
    <source>
        <dbReference type="ARBA" id="ARBA00022725"/>
    </source>
</evidence>
<dbReference type="InterPro" id="IPR017452">
    <property type="entry name" value="GPCR_Rhodpsn_7TM"/>
</dbReference>
<evidence type="ECO:0000256" key="8">
    <source>
        <dbReference type="ARBA" id="ARBA00023170"/>
    </source>
</evidence>
<sequence>SISYSDCAAQVFFSHVFGAADLALLTVMAYDCYIAICKPLYYKTIMKRTTCIHMAASAWLSCVPYAALHTGNIFHLSFCKSNINQFFCEVPQLLKLSCTDSYFSEAGVLAFSFLLVVICFAFKSMFYIRIFTVVLRIPVREKQRKAFSICIPHLVVVSLFVSTGSFAYLKPVSNSPSALDLTASLLYSVLPSVINPVIYTMRNNDIKAAM</sequence>
<dbReference type="Gene3D" id="1.20.1070.10">
    <property type="entry name" value="Rhodopsin 7-helix transmembrane proteins"/>
    <property type="match status" value="1"/>
</dbReference>
<evidence type="ECO:0000256" key="10">
    <source>
        <dbReference type="SAM" id="Phobius"/>
    </source>
</evidence>
<evidence type="ECO:0000256" key="7">
    <source>
        <dbReference type="ARBA" id="ARBA00023136"/>
    </source>
</evidence>
<feature type="transmembrane region" description="Helical" evidence="10">
    <location>
        <begin position="181"/>
        <end position="201"/>
    </location>
</feature>
<feature type="transmembrane region" description="Helical" evidence="10">
    <location>
        <begin position="149"/>
        <end position="169"/>
    </location>
</feature>
<feature type="transmembrane region" description="Helical" evidence="10">
    <location>
        <begin position="51"/>
        <end position="68"/>
    </location>
</feature>
<keyword evidence="4" id="KW-0716">Sensory transduction</keyword>
<dbReference type="PANTHER" id="PTHR26452">
    <property type="entry name" value="OLFACTORY RECEPTOR"/>
    <property type="match status" value="1"/>
</dbReference>
<dbReference type="FunFam" id="1.20.1070.10:FF:000015">
    <property type="entry name" value="Olfactory receptor"/>
    <property type="match status" value="1"/>
</dbReference>
<evidence type="ECO:0000259" key="11">
    <source>
        <dbReference type="PROSITE" id="PS50262"/>
    </source>
</evidence>
<dbReference type="AlphaFoldDB" id="A0A7L1SEY4"/>
<dbReference type="GO" id="GO:0005886">
    <property type="term" value="C:plasma membrane"/>
    <property type="evidence" value="ECO:0007669"/>
    <property type="project" value="UniProtKB-SubCell"/>
</dbReference>
<keyword evidence="13" id="KW-1185">Reference proteome</keyword>
<feature type="domain" description="G-protein coupled receptors family 1 profile" evidence="11">
    <location>
        <begin position="1"/>
        <end position="199"/>
    </location>
</feature>
<dbReference type="EMBL" id="VXBL01000260">
    <property type="protein sequence ID" value="NXO47139.1"/>
    <property type="molecule type" value="Genomic_DNA"/>
</dbReference>
<dbReference type="Pfam" id="PF13853">
    <property type="entry name" value="7tm_4"/>
    <property type="match status" value="1"/>
</dbReference>
<protein>
    <submittedName>
        <fullName evidence="12">O14I1 protein</fullName>
    </submittedName>
</protein>
<evidence type="ECO:0000256" key="9">
    <source>
        <dbReference type="ARBA" id="ARBA00023224"/>
    </source>
</evidence>
<evidence type="ECO:0000256" key="1">
    <source>
        <dbReference type="ARBA" id="ARBA00004651"/>
    </source>
</evidence>
<name>A0A7L1SEY4_ARAGA</name>
<organism evidence="12 13">
    <name type="scientific">Aramus guarauna</name>
    <name type="common">Limpkin</name>
    <name type="synonym">Scolopax guarauna</name>
    <dbReference type="NCBI Taxonomy" id="54356"/>
    <lineage>
        <taxon>Eukaryota</taxon>
        <taxon>Metazoa</taxon>
        <taxon>Chordata</taxon>
        <taxon>Craniata</taxon>
        <taxon>Vertebrata</taxon>
        <taxon>Euteleostomi</taxon>
        <taxon>Archelosauria</taxon>
        <taxon>Archosauria</taxon>
        <taxon>Dinosauria</taxon>
        <taxon>Saurischia</taxon>
        <taxon>Theropoda</taxon>
        <taxon>Coelurosauria</taxon>
        <taxon>Aves</taxon>
        <taxon>Neognathae</taxon>
        <taxon>Neoaves</taxon>
        <taxon>Gruiformes</taxon>
        <taxon>Aramidae</taxon>
        <taxon>Aramus</taxon>
    </lineage>
</organism>
<evidence type="ECO:0000313" key="12">
    <source>
        <dbReference type="EMBL" id="NXO47139.1"/>
    </source>
</evidence>